<dbReference type="AlphaFoldDB" id="A0A1U9JY78"/>
<proteinExistence type="predicted"/>
<accession>A0A1U9JY78</accession>
<dbReference type="KEGG" id="phn:PAEH1_02715"/>
<protein>
    <submittedName>
        <fullName evidence="1">Uncharacterized protein</fullName>
    </submittedName>
</protein>
<reference evidence="1 2" key="1">
    <citation type="submission" date="2017-01" db="EMBL/GenBank/DDBJ databases">
        <title>Complete Genome Sequence of Paenalcaligenes hominis, Isolated from a paraplegic Patient with neurogenic bladder.</title>
        <authorList>
            <person name="Mukhopadhyay R."/>
            <person name="Joaquin J."/>
            <person name="Hogue R."/>
            <person name="Kilaru A."/>
            <person name="Jospin G."/>
            <person name="Mars K."/>
            <person name="Eisen J.A."/>
            <person name="Chaturvedi V."/>
        </authorList>
    </citation>
    <scope>NUCLEOTIDE SEQUENCE [LARGE SCALE GENOMIC DNA]</scope>
    <source>
        <strain evidence="1 2">15S00501</strain>
    </source>
</reference>
<evidence type="ECO:0000313" key="2">
    <source>
        <dbReference type="Proteomes" id="UP000189369"/>
    </source>
</evidence>
<gene>
    <name evidence="1" type="ORF">PAEH1_02715</name>
</gene>
<dbReference type="EMBL" id="CP019697">
    <property type="protein sequence ID" value="AQS50737.1"/>
    <property type="molecule type" value="Genomic_DNA"/>
</dbReference>
<dbReference type="Proteomes" id="UP000189369">
    <property type="component" value="Chromosome"/>
</dbReference>
<dbReference type="STRING" id="643674.PAEH1_02715"/>
<sequence length="268" mass="29704">MATLEIAAAGAAAYVAQKLFGKTLEEMGSDINEHYKKRRDVILHKAANKIPDSDDGKVPNLRVARDVLWNGAVTEGEVCAEYFGGILATSRSDDGADDSAIHYVDIIKSLSSKQLHLHYCIYKGLQDLFLRHGVQLSAGSGRELSKKTLYGFAVQAEKIGLNLMLDIQVLSRCGLISDDYELQHIKMTTGEHVPYFYVKPTSFGIALFAAALNQLGDWLKYSSLDFGSFQSVDLLPITSLTFEDLYMQIGLFPPQDILDKFKAIDTRE</sequence>
<evidence type="ECO:0000313" key="1">
    <source>
        <dbReference type="EMBL" id="AQS50737.1"/>
    </source>
</evidence>
<dbReference type="OrthoDB" id="6266415at2"/>
<name>A0A1U9JY78_9BURK</name>
<organism evidence="1 2">
    <name type="scientific">Paenalcaligenes hominis</name>
    <dbReference type="NCBI Taxonomy" id="643674"/>
    <lineage>
        <taxon>Bacteria</taxon>
        <taxon>Pseudomonadati</taxon>
        <taxon>Pseudomonadota</taxon>
        <taxon>Betaproteobacteria</taxon>
        <taxon>Burkholderiales</taxon>
        <taxon>Alcaligenaceae</taxon>
        <taxon>Paenalcaligenes</taxon>
    </lineage>
</organism>